<accession>A0A0F5HJN8</accession>
<dbReference type="SMART" id="SM00421">
    <property type="entry name" value="HTH_LUXR"/>
    <property type="match status" value="1"/>
</dbReference>
<feature type="domain" description="HTH luxR-type" evidence="4">
    <location>
        <begin position="1"/>
        <end position="52"/>
    </location>
</feature>
<dbReference type="PANTHER" id="PTHR44688:SF16">
    <property type="entry name" value="DNA-BINDING TRANSCRIPTIONAL ACTIVATOR DEVR_DOSR"/>
    <property type="match status" value="1"/>
</dbReference>
<protein>
    <recommendedName>
        <fullName evidence="4">HTH luxR-type domain-containing protein</fullName>
    </recommendedName>
</protein>
<dbReference type="STRING" id="1221996.QY95_03443"/>
<organism evidence="5 6">
    <name type="scientific">Bacillus thermotolerans</name>
    <name type="common">Quasibacillus thermotolerans</name>
    <dbReference type="NCBI Taxonomy" id="1221996"/>
    <lineage>
        <taxon>Bacteria</taxon>
        <taxon>Bacillati</taxon>
        <taxon>Bacillota</taxon>
        <taxon>Bacilli</taxon>
        <taxon>Bacillales</taxon>
        <taxon>Bacillaceae</taxon>
        <taxon>Bacillus</taxon>
    </lineage>
</organism>
<dbReference type="InterPro" id="IPR000792">
    <property type="entry name" value="Tscrpt_reg_LuxR_C"/>
</dbReference>
<dbReference type="CDD" id="cd06170">
    <property type="entry name" value="LuxR_C_like"/>
    <property type="match status" value="1"/>
</dbReference>
<dbReference type="GO" id="GO:0003677">
    <property type="term" value="F:DNA binding"/>
    <property type="evidence" value="ECO:0007669"/>
    <property type="project" value="UniProtKB-KW"/>
</dbReference>
<accession>A0A0F5HRF6</accession>
<dbReference type="EMBL" id="JWIR02000071">
    <property type="protein sequence ID" value="KKB35590.1"/>
    <property type="molecule type" value="Genomic_DNA"/>
</dbReference>
<reference evidence="5" key="1">
    <citation type="submission" date="2015-02" db="EMBL/GenBank/DDBJ databases">
        <title>Genome Assembly of Bacillaceae bacterium MTCC 8252.</title>
        <authorList>
            <person name="Verma A."/>
            <person name="Khatri I."/>
            <person name="Mual P."/>
            <person name="Subramanian S."/>
            <person name="Krishnamurthi S."/>
        </authorList>
    </citation>
    <scope>NUCLEOTIDE SEQUENCE [LARGE SCALE GENOMIC DNA]</scope>
    <source>
        <strain evidence="5">MTCC 8252</strain>
    </source>
</reference>
<keyword evidence="2" id="KW-0238">DNA-binding</keyword>
<dbReference type="InterPro" id="IPR016032">
    <property type="entry name" value="Sig_transdc_resp-reg_C-effctor"/>
</dbReference>
<sequence length="52" mass="6177">MCVFLKKGYTYKEIPEELFISIHTVNKHVKNIYRKTGVNNRASLQAQLTKWH</sequence>
<dbReference type="AlphaFoldDB" id="A0A0F5HRF6"/>
<keyword evidence="3" id="KW-0804">Transcription</keyword>
<dbReference type="GO" id="GO:0006355">
    <property type="term" value="P:regulation of DNA-templated transcription"/>
    <property type="evidence" value="ECO:0007669"/>
    <property type="project" value="InterPro"/>
</dbReference>
<evidence type="ECO:0000313" key="6">
    <source>
        <dbReference type="Proteomes" id="UP000031563"/>
    </source>
</evidence>
<name>A0A0F5HRF6_BACTR</name>
<keyword evidence="6" id="KW-1185">Reference proteome</keyword>
<dbReference type="RefSeq" id="WP_198402954.1">
    <property type="nucleotide sequence ID" value="NZ_JWIQ02000118.1"/>
</dbReference>
<dbReference type="Proteomes" id="UP000031563">
    <property type="component" value="Unassembled WGS sequence"/>
</dbReference>
<comment type="caution">
    <text evidence="5">The sequence shown here is derived from an EMBL/GenBank/DDBJ whole genome shotgun (WGS) entry which is preliminary data.</text>
</comment>
<dbReference type="Gene3D" id="1.10.10.10">
    <property type="entry name" value="Winged helix-like DNA-binding domain superfamily/Winged helix DNA-binding domain"/>
    <property type="match status" value="1"/>
</dbReference>
<gene>
    <name evidence="5" type="ORF">QY95_03443</name>
</gene>
<proteinExistence type="predicted"/>
<keyword evidence="1" id="KW-0805">Transcription regulation</keyword>
<dbReference type="SUPFAM" id="SSF46894">
    <property type="entry name" value="C-terminal effector domain of the bipartite response regulators"/>
    <property type="match status" value="1"/>
</dbReference>
<evidence type="ECO:0000256" key="1">
    <source>
        <dbReference type="ARBA" id="ARBA00023015"/>
    </source>
</evidence>
<evidence type="ECO:0000259" key="4">
    <source>
        <dbReference type="PROSITE" id="PS50043"/>
    </source>
</evidence>
<evidence type="ECO:0000256" key="3">
    <source>
        <dbReference type="ARBA" id="ARBA00023163"/>
    </source>
</evidence>
<dbReference type="PANTHER" id="PTHR44688">
    <property type="entry name" value="DNA-BINDING TRANSCRIPTIONAL ACTIVATOR DEVR_DOSR"/>
    <property type="match status" value="1"/>
</dbReference>
<dbReference type="InterPro" id="IPR036388">
    <property type="entry name" value="WH-like_DNA-bd_sf"/>
</dbReference>
<dbReference type="PRINTS" id="PR00038">
    <property type="entry name" value="HTHLUXR"/>
</dbReference>
<evidence type="ECO:0000313" key="5">
    <source>
        <dbReference type="EMBL" id="KKB35590.1"/>
    </source>
</evidence>
<evidence type="ECO:0000256" key="2">
    <source>
        <dbReference type="ARBA" id="ARBA00023125"/>
    </source>
</evidence>
<dbReference type="PROSITE" id="PS50043">
    <property type="entry name" value="HTH_LUXR_2"/>
    <property type="match status" value="1"/>
</dbReference>
<dbReference type="Pfam" id="PF00196">
    <property type="entry name" value="GerE"/>
    <property type="match status" value="1"/>
</dbReference>